<dbReference type="Proteomes" id="UP000238081">
    <property type="component" value="Unassembled WGS sequence"/>
</dbReference>
<sequence length="224" mass="26726">MRENYNSFDYWENVIRENKTIRGHMFMQKPPTEKSLYFHTLIFSKGNGMNNIWGYFPNVKSLIGYLQYSFLQESFYKWIHGKDKLITRIPSISVEKVIEDGERAKKITKEIADKMKKDYQFLSKLWDMPSRDAERELKKFLREFNKKWIGDNREFLYIKLFKSPKEVGDFVVSSATITNSEGELESKIGMKIDEWLNLCENTLKDKKCAEKFRQILLKRLSEVL</sequence>
<reference evidence="1 2" key="1">
    <citation type="submission" date="2016-01" db="EMBL/GenBank/DDBJ databases">
        <title>Characterization of the Clostridium difficile lineages that are prevalent in Hong Kong and China.</title>
        <authorList>
            <person name="Kwok J.S.-L."/>
            <person name="Lam W.-Y."/>
            <person name="Ip M."/>
            <person name="Chan T.-F."/>
            <person name="Hawkey P.M."/>
            <person name="Tsui S.K.-W."/>
        </authorList>
    </citation>
    <scope>NUCLEOTIDE SEQUENCE [LARGE SCALE GENOMIC DNA]</scope>
    <source>
        <strain evidence="1 2">300064</strain>
    </source>
</reference>
<gene>
    <name evidence="1" type="ORF">AWN73_13330</name>
</gene>
<organism evidence="1 2">
    <name type="scientific">Clostridium butyricum</name>
    <dbReference type="NCBI Taxonomy" id="1492"/>
    <lineage>
        <taxon>Bacteria</taxon>
        <taxon>Bacillati</taxon>
        <taxon>Bacillota</taxon>
        <taxon>Clostridia</taxon>
        <taxon>Eubacteriales</taxon>
        <taxon>Clostridiaceae</taxon>
        <taxon>Clostridium</taxon>
    </lineage>
</organism>
<accession>A0A2S7FAT6</accession>
<evidence type="ECO:0000313" key="1">
    <source>
        <dbReference type="EMBL" id="PPV14967.1"/>
    </source>
</evidence>
<dbReference type="KEGG" id="cbut:ATN24_02985"/>
<comment type="caution">
    <text evidence="1">The sequence shown here is derived from an EMBL/GenBank/DDBJ whole genome shotgun (WGS) entry which is preliminary data.</text>
</comment>
<dbReference type="AlphaFoldDB" id="A0A2S7FAT6"/>
<name>A0A2S7FAT6_CLOBU</name>
<dbReference type="EMBL" id="LRDH01000104">
    <property type="protein sequence ID" value="PPV14967.1"/>
    <property type="molecule type" value="Genomic_DNA"/>
</dbReference>
<protein>
    <submittedName>
        <fullName evidence="1">Uncharacterized protein</fullName>
    </submittedName>
</protein>
<proteinExistence type="predicted"/>
<evidence type="ECO:0000313" key="2">
    <source>
        <dbReference type="Proteomes" id="UP000238081"/>
    </source>
</evidence>